<dbReference type="InterPro" id="IPR017921">
    <property type="entry name" value="Znf_CTCHY"/>
</dbReference>
<name>A0A5K0U9T0_9VIRU</name>
<dbReference type="GO" id="GO:0008270">
    <property type="term" value="F:zinc ion binding"/>
    <property type="evidence" value="ECO:0007669"/>
    <property type="project" value="UniProtKB-KW"/>
</dbReference>
<dbReference type="PROSITE" id="PS51266">
    <property type="entry name" value="ZF_CHY"/>
    <property type="match status" value="1"/>
</dbReference>
<evidence type="ECO:0000259" key="3">
    <source>
        <dbReference type="PROSITE" id="PS50089"/>
    </source>
</evidence>
<keyword evidence="1" id="KW-0863">Zinc-finger</keyword>
<dbReference type="Gene3D" id="2.20.28.10">
    <property type="match status" value="1"/>
</dbReference>
<dbReference type="SUPFAM" id="SSF161245">
    <property type="entry name" value="Zinc hairpin stack"/>
    <property type="match status" value="1"/>
</dbReference>
<dbReference type="Proteomes" id="UP000594342">
    <property type="component" value="Unassembled WGS sequence"/>
</dbReference>
<dbReference type="GO" id="GO:0061630">
    <property type="term" value="F:ubiquitin protein ligase activity"/>
    <property type="evidence" value="ECO:0007669"/>
    <property type="project" value="TreeGrafter"/>
</dbReference>
<dbReference type="InterPro" id="IPR001841">
    <property type="entry name" value="Znf_RING"/>
</dbReference>
<dbReference type="GO" id="GO:0016567">
    <property type="term" value="P:protein ubiquitination"/>
    <property type="evidence" value="ECO:0007669"/>
    <property type="project" value="TreeGrafter"/>
</dbReference>
<evidence type="ECO:0000259" key="4">
    <source>
        <dbReference type="PROSITE" id="PS51266"/>
    </source>
</evidence>
<dbReference type="PANTHER" id="PTHR21319">
    <property type="entry name" value="RING FINGER AND CHY ZINC FINGER DOMAIN-CONTAINING PROTEIN 1"/>
    <property type="match status" value="1"/>
</dbReference>
<keyword evidence="1" id="KW-0479">Metal-binding</keyword>
<dbReference type="InterPro" id="IPR039512">
    <property type="entry name" value="RCHY1_zinc-ribbon"/>
</dbReference>
<evidence type="ECO:0000313" key="6">
    <source>
        <dbReference type="EMBL" id="VBB18515.1"/>
    </source>
</evidence>
<dbReference type="InterPro" id="IPR008913">
    <property type="entry name" value="Znf_CHY"/>
</dbReference>
<dbReference type="InterPro" id="IPR037275">
    <property type="entry name" value="Znf_CTCHY_sf"/>
</dbReference>
<dbReference type="Pfam" id="PF14599">
    <property type="entry name" value="zinc_ribbon_6"/>
    <property type="match status" value="1"/>
</dbReference>
<dbReference type="PROSITE" id="PS50089">
    <property type="entry name" value="ZF_RING_2"/>
    <property type="match status" value="1"/>
</dbReference>
<feature type="region of interest" description="Disordered" evidence="2">
    <location>
        <begin position="160"/>
        <end position="191"/>
    </location>
</feature>
<gene>
    <name evidence="6" type="ORF">YASMINEVIRUS_978</name>
</gene>
<dbReference type="PROSITE" id="PS51270">
    <property type="entry name" value="ZF_CTCHY"/>
    <property type="match status" value="1"/>
</dbReference>
<dbReference type="PANTHER" id="PTHR21319:SF53">
    <property type="entry name" value="RING FINGER AND CHY ZINC FINGER DOMAIN-CONTAINING PROTEIN 1"/>
    <property type="match status" value="1"/>
</dbReference>
<feature type="region of interest" description="Disordered" evidence="2">
    <location>
        <begin position="1"/>
        <end position="80"/>
    </location>
</feature>
<evidence type="ECO:0000259" key="5">
    <source>
        <dbReference type="PROSITE" id="PS51270"/>
    </source>
</evidence>
<accession>A0A5K0U9T0</accession>
<evidence type="ECO:0000256" key="2">
    <source>
        <dbReference type="SAM" id="MobiDB-lite"/>
    </source>
</evidence>
<feature type="domain" description="RING-type" evidence="3">
    <location>
        <begin position="320"/>
        <end position="360"/>
    </location>
</feature>
<proteinExistence type="predicted"/>
<feature type="compositionally biased region" description="Basic and acidic residues" evidence="2">
    <location>
        <begin position="160"/>
        <end position="189"/>
    </location>
</feature>
<feature type="compositionally biased region" description="Acidic residues" evidence="2">
    <location>
        <begin position="44"/>
        <end position="67"/>
    </location>
</feature>
<dbReference type="InterPro" id="IPR013083">
    <property type="entry name" value="Znf_RING/FYVE/PHD"/>
</dbReference>
<evidence type="ECO:0000256" key="1">
    <source>
        <dbReference type="PROSITE-ProRule" id="PRU00175"/>
    </source>
</evidence>
<dbReference type="SMART" id="SM00184">
    <property type="entry name" value="RING"/>
    <property type="match status" value="1"/>
</dbReference>
<feature type="domain" description="CTCHY-type" evidence="5">
    <location>
        <begin position="241"/>
        <end position="317"/>
    </location>
</feature>
<protein>
    <submittedName>
        <fullName evidence="6">CHY zinc finger domain-containing protein</fullName>
    </submittedName>
</protein>
<comment type="caution">
    <text evidence="6">The sequence shown here is derived from an EMBL/GenBank/DDBJ whole genome shotgun (WGS) entry which is preliminary data.</text>
</comment>
<dbReference type="GO" id="GO:0006511">
    <property type="term" value="P:ubiquitin-dependent protein catabolic process"/>
    <property type="evidence" value="ECO:0007669"/>
    <property type="project" value="TreeGrafter"/>
</dbReference>
<keyword evidence="1" id="KW-0862">Zinc</keyword>
<feature type="domain" description="CHY-type" evidence="4">
    <location>
        <begin position="112"/>
        <end position="239"/>
    </location>
</feature>
<sequence>MSDDESNDSGNNDDSVDDYIDSSVDSYVVNAQQFGTRNLYDTPDTSDDSDPFGSDSDSDTDNSDDDVGTAHFDHEDYADMMNPNSRRAKRAEYEHYMFKELCKKYDCDFEEQDDSVYACEHYKSLCRIVCPTCPDDDNVFSCHKCHNVIMLERDLTEKANRNKIKKEMEEKDRKEKKEGSKSIKKVKDDSDSELNQNLNKVSQTTNVFHELVSSEIEKIVCIKCDHKQKFRRECEKCGTRFASYICFKCRLMDNKCAKFGSSTDGFSASKNYFHCSDCGCCLVGKRRNYKHCSSCGVCVQKSMFERHPCRKGSLEADRLCSICQSGIRTQTSVIMRCGHVVHQDCYNTLIKATYKCPECQKSITDTKKIFTRMSREIELTPLHPELQKRVTINCNDCGTRSEVDYHYIGNRCSNKKCRSFNTYEV</sequence>
<evidence type="ECO:0000313" key="7">
    <source>
        <dbReference type="Proteomes" id="UP000594342"/>
    </source>
</evidence>
<reference evidence="6 7" key="1">
    <citation type="submission" date="2018-10" db="EMBL/GenBank/DDBJ databases">
        <authorList>
            <consortium name="IHU Genomes"/>
        </authorList>
    </citation>
    <scope>NUCLEOTIDE SEQUENCE [LARGE SCALE GENOMIC DNA]</scope>
    <source>
        <strain evidence="6 7">A1</strain>
    </source>
</reference>
<keyword evidence="7" id="KW-1185">Reference proteome</keyword>
<dbReference type="Pfam" id="PF13639">
    <property type="entry name" value="zf-RING_2"/>
    <property type="match status" value="1"/>
</dbReference>
<dbReference type="Gene3D" id="3.30.40.10">
    <property type="entry name" value="Zinc/RING finger domain, C3HC4 (zinc finger)"/>
    <property type="match status" value="1"/>
</dbReference>
<dbReference type="EMBL" id="UPSH01000001">
    <property type="protein sequence ID" value="VBB18515.1"/>
    <property type="molecule type" value="Genomic_DNA"/>
</dbReference>
<organism evidence="6 7">
    <name type="scientific">Yasminevirus sp. GU-2018</name>
    <dbReference type="NCBI Taxonomy" id="2420051"/>
    <lineage>
        <taxon>Viruses</taxon>
        <taxon>Varidnaviria</taxon>
        <taxon>Bamfordvirae</taxon>
        <taxon>Nucleocytoviricota</taxon>
        <taxon>Megaviricetes</taxon>
        <taxon>Imitervirales</taxon>
        <taxon>Mimiviridae</taxon>
        <taxon>Klosneuvirinae</taxon>
        <taxon>Yasminevirus</taxon>
        <taxon>Yasminevirus saudimassiliense</taxon>
    </lineage>
</organism>
<dbReference type="SUPFAM" id="SSF57850">
    <property type="entry name" value="RING/U-box"/>
    <property type="match status" value="1"/>
</dbReference>